<gene>
    <name evidence="3" type="ORF">BUE93_00640</name>
    <name evidence="2" type="ORF">QCL97_006940</name>
</gene>
<evidence type="ECO:0000313" key="3">
    <source>
        <dbReference type="EMBL" id="PRP72575.1"/>
    </source>
</evidence>
<evidence type="ECO:0000256" key="1">
    <source>
        <dbReference type="SAM" id="MobiDB-lite"/>
    </source>
</evidence>
<dbReference type="EMBL" id="MTBD01000001">
    <property type="protein sequence ID" value="PRP72575.1"/>
    <property type="molecule type" value="Genomic_DNA"/>
</dbReference>
<evidence type="ECO:0000313" key="2">
    <source>
        <dbReference type="EMBL" id="MEJ8674458.1"/>
    </source>
</evidence>
<dbReference type="Proteomes" id="UP000239469">
    <property type="component" value="Unassembled WGS sequence"/>
</dbReference>
<dbReference type="OrthoDB" id="8595641at2"/>
<organism evidence="3 4">
    <name type="scientific">Chromobacterium amazonense</name>
    <dbReference type="NCBI Taxonomy" id="1382803"/>
    <lineage>
        <taxon>Bacteria</taxon>
        <taxon>Pseudomonadati</taxon>
        <taxon>Pseudomonadota</taxon>
        <taxon>Betaproteobacteria</taxon>
        <taxon>Neisseriales</taxon>
        <taxon>Chromobacteriaceae</taxon>
        <taxon>Chromobacterium</taxon>
    </lineage>
</organism>
<dbReference type="RefSeq" id="WP_043624793.1">
    <property type="nucleotide sequence ID" value="NZ_JAVFJF020000010.1"/>
</dbReference>
<sequence length="114" mass="13250">MKRYLITLLSASLLLQQAAWSRPQKESPPQRDRGTWNQMSRKTCEAKRSCPDSRRLQELQLREAARNGDIGFDPARHPNRMMPPPPDGHPQTIPSKPNFWQDKHRQALEHSQSE</sequence>
<dbReference type="AlphaFoldDB" id="A0A1S1WV19"/>
<feature type="compositionally biased region" description="Basic and acidic residues" evidence="1">
    <location>
        <begin position="42"/>
        <end position="66"/>
    </location>
</feature>
<protein>
    <submittedName>
        <fullName evidence="3">Uncharacterized protein</fullName>
    </submittedName>
</protein>
<feature type="region of interest" description="Disordered" evidence="1">
    <location>
        <begin position="19"/>
        <end position="114"/>
    </location>
</feature>
<name>A0A1S1WV19_9NEIS</name>
<evidence type="ECO:0000313" key="5">
    <source>
        <dbReference type="Proteomes" id="UP001224516"/>
    </source>
</evidence>
<proteinExistence type="predicted"/>
<dbReference type="EMBL" id="JAVFJF020000010">
    <property type="protein sequence ID" value="MEJ8674458.1"/>
    <property type="molecule type" value="Genomic_DNA"/>
</dbReference>
<comment type="caution">
    <text evidence="3">The sequence shown here is derived from an EMBL/GenBank/DDBJ whole genome shotgun (WGS) entry which is preliminary data.</text>
</comment>
<feature type="compositionally biased region" description="Basic and acidic residues" evidence="1">
    <location>
        <begin position="101"/>
        <end position="114"/>
    </location>
</feature>
<evidence type="ECO:0000313" key="4">
    <source>
        <dbReference type="Proteomes" id="UP000239469"/>
    </source>
</evidence>
<feature type="compositionally biased region" description="Basic and acidic residues" evidence="1">
    <location>
        <begin position="23"/>
        <end position="34"/>
    </location>
</feature>
<reference evidence="2 5" key="2">
    <citation type="submission" date="2023-12" db="EMBL/GenBank/DDBJ databases">
        <title>Evaluation and characterization of a potential secondary metabolite violacein from indigenous Chromobacterium amazonense SAM215.</title>
        <authorList>
            <person name="Tarafdar M.R."/>
            <person name="Abedin S.M."/>
            <person name="Atiqua A."/>
            <person name="Saha A."/>
            <person name="Khan S.N."/>
        </authorList>
    </citation>
    <scope>NUCLEOTIDE SEQUENCE [LARGE SCALE GENOMIC DNA]</scope>
    <source>
        <strain evidence="2 5">SAM215</strain>
    </source>
</reference>
<reference evidence="3 4" key="1">
    <citation type="submission" date="2017-01" db="EMBL/GenBank/DDBJ databases">
        <title>New insights into the genetic diversity of Chromobacterium isolated from tropical freshwater lake.</title>
        <authorList>
            <person name="Santos A.B."/>
            <person name="Nascimento A.M."/>
            <person name="Da Silva P.C."/>
        </authorList>
    </citation>
    <scope>NUCLEOTIDE SEQUENCE [LARGE SCALE GENOMIC DNA]</scope>
    <source>
        <strain evidence="3 4">56AF</strain>
    </source>
</reference>
<keyword evidence="5" id="KW-1185">Reference proteome</keyword>
<dbReference type="Proteomes" id="UP001224516">
    <property type="component" value="Unassembled WGS sequence"/>
</dbReference>
<accession>A0A1S1WV19</accession>